<dbReference type="AlphaFoldDB" id="A0A2H3BDF6"/>
<dbReference type="Proteomes" id="UP000218334">
    <property type="component" value="Unassembled WGS sequence"/>
</dbReference>
<feature type="non-terminal residue" evidence="1">
    <location>
        <position position="92"/>
    </location>
</feature>
<organism evidence="1 2">
    <name type="scientific">Armillaria solidipes</name>
    <dbReference type="NCBI Taxonomy" id="1076256"/>
    <lineage>
        <taxon>Eukaryota</taxon>
        <taxon>Fungi</taxon>
        <taxon>Dikarya</taxon>
        <taxon>Basidiomycota</taxon>
        <taxon>Agaricomycotina</taxon>
        <taxon>Agaricomycetes</taxon>
        <taxon>Agaricomycetidae</taxon>
        <taxon>Agaricales</taxon>
        <taxon>Marasmiineae</taxon>
        <taxon>Physalacriaceae</taxon>
        <taxon>Armillaria</taxon>
    </lineage>
</organism>
<dbReference type="EMBL" id="KZ293431">
    <property type="protein sequence ID" value="PBK68901.1"/>
    <property type="molecule type" value="Genomic_DNA"/>
</dbReference>
<sequence>MSPSPNRGHSSMSDPEHPISLELLKWKDCLYKDVPPEPEWDASLSETIRRAREEEYIAKVDAAMKDVLEEYSKWRADNDEALARWFSSGEQN</sequence>
<evidence type="ECO:0000313" key="1">
    <source>
        <dbReference type="EMBL" id="PBK68901.1"/>
    </source>
</evidence>
<accession>A0A2H3BDF6</accession>
<reference evidence="2" key="1">
    <citation type="journal article" date="2017" name="Nat. Ecol. Evol.">
        <title>Genome expansion and lineage-specific genetic innovations in the forest pathogenic fungi Armillaria.</title>
        <authorList>
            <person name="Sipos G."/>
            <person name="Prasanna A.N."/>
            <person name="Walter M.C."/>
            <person name="O'Connor E."/>
            <person name="Balint B."/>
            <person name="Krizsan K."/>
            <person name="Kiss B."/>
            <person name="Hess J."/>
            <person name="Varga T."/>
            <person name="Slot J."/>
            <person name="Riley R."/>
            <person name="Boka B."/>
            <person name="Rigling D."/>
            <person name="Barry K."/>
            <person name="Lee J."/>
            <person name="Mihaltcheva S."/>
            <person name="LaButti K."/>
            <person name="Lipzen A."/>
            <person name="Waldron R."/>
            <person name="Moloney N.M."/>
            <person name="Sperisen C."/>
            <person name="Kredics L."/>
            <person name="Vagvoelgyi C."/>
            <person name="Patrignani A."/>
            <person name="Fitzpatrick D."/>
            <person name="Nagy I."/>
            <person name="Doyle S."/>
            <person name="Anderson J.B."/>
            <person name="Grigoriev I.V."/>
            <person name="Gueldener U."/>
            <person name="Muensterkoetter M."/>
            <person name="Nagy L.G."/>
        </authorList>
    </citation>
    <scope>NUCLEOTIDE SEQUENCE [LARGE SCALE GENOMIC DNA]</scope>
    <source>
        <strain evidence="2">28-4</strain>
    </source>
</reference>
<keyword evidence="2" id="KW-1185">Reference proteome</keyword>
<evidence type="ECO:0000313" key="2">
    <source>
        <dbReference type="Proteomes" id="UP000218334"/>
    </source>
</evidence>
<proteinExistence type="predicted"/>
<name>A0A2H3BDF6_9AGAR</name>
<gene>
    <name evidence="1" type="ORF">ARMSODRAFT_1085317</name>
</gene>
<protein>
    <submittedName>
        <fullName evidence="1">Uncharacterized protein</fullName>
    </submittedName>
</protein>